<evidence type="ECO:0000259" key="2">
    <source>
        <dbReference type="PROSITE" id="PS50158"/>
    </source>
</evidence>
<comment type="caution">
    <text evidence="3">The sequence shown here is derived from an EMBL/GenBank/DDBJ whole genome shotgun (WGS) entry which is preliminary data.</text>
</comment>
<reference evidence="3" key="1">
    <citation type="journal article" date="2022" name="Int. J. Mol. Sci.">
        <title>Draft Genome of Tanacetum Coccineum: Genomic Comparison of Closely Related Tanacetum-Family Plants.</title>
        <authorList>
            <person name="Yamashiro T."/>
            <person name="Shiraishi A."/>
            <person name="Nakayama K."/>
            <person name="Satake H."/>
        </authorList>
    </citation>
    <scope>NUCLEOTIDE SEQUENCE</scope>
</reference>
<evidence type="ECO:0000256" key="1">
    <source>
        <dbReference type="PROSITE-ProRule" id="PRU00047"/>
    </source>
</evidence>
<organism evidence="3 4">
    <name type="scientific">Tanacetum coccineum</name>
    <dbReference type="NCBI Taxonomy" id="301880"/>
    <lineage>
        <taxon>Eukaryota</taxon>
        <taxon>Viridiplantae</taxon>
        <taxon>Streptophyta</taxon>
        <taxon>Embryophyta</taxon>
        <taxon>Tracheophyta</taxon>
        <taxon>Spermatophyta</taxon>
        <taxon>Magnoliopsida</taxon>
        <taxon>eudicotyledons</taxon>
        <taxon>Gunneridae</taxon>
        <taxon>Pentapetalae</taxon>
        <taxon>asterids</taxon>
        <taxon>campanulids</taxon>
        <taxon>Asterales</taxon>
        <taxon>Asteraceae</taxon>
        <taxon>Asteroideae</taxon>
        <taxon>Anthemideae</taxon>
        <taxon>Anthemidinae</taxon>
        <taxon>Tanacetum</taxon>
    </lineage>
</organism>
<dbReference type="Gene3D" id="4.10.60.10">
    <property type="entry name" value="Zinc finger, CCHC-type"/>
    <property type="match status" value="1"/>
</dbReference>
<dbReference type="EMBL" id="BQNB010013510">
    <property type="protein sequence ID" value="GJT16869.1"/>
    <property type="molecule type" value="Genomic_DNA"/>
</dbReference>
<gene>
    <name evidence="3" type="ORF">Tco_0875575</name>
</gene>
<dbReference type="InterPro" id="IPR001878">
    <property type="entry name" value="Znf_CCHC"/>
</dbReference>
<reference evidence="3" key="2">
    <citation type="submission" date="2022-01" db="EMBL/GenBank/DDBJ databases">
        <authorList>
            <person name="Yamashiro T."/>
            <person name="Shiraishi A."/>
            <person name="Satake H."/>
            <person name="Nakayama K."/>
        </authorList>
    </citation>
    <scope>NUCLEOTIDE SEQUENCE</scope>
</reference>
<dbReference type="Proteomes" id="UP001151760">
    <property type="component" value="Unassembled WGS sequence"/>
</dbReference>
<feature type="domain" description="CCHC-type" evidence="2">
    <location>
        <begin position="283"/>
        <end position="297"/>
    </location>
</feature>
<dbReference type="SUPFAM" id="SSF57756">
    <property type="entry name" value="Retrovirus zinc finger-like domains"/>
    <property type="match status" value="1"/>
</dbReference>
<proteinExistence type="predicted"/>
<protein>
    <submittedName>
        <fullName evidence="3">Integrase, catalytic region, zinc finger, CCHC-type containing protein</fullName>
    </submittedName>
</protein>
<keyword evidence="1" id="KW-0863">Zinc-finger</keyword>
<dbReference type="SMART" id="SM00343">
    <property type="entry name" value="ZnF_C2HC"/>
    <property type="match status" value="1"/>
</dbReference>
<sequence>MLNKDNYVPWSSRLLHYAKSKPNGKLIYKSIMNGPYVRRMILEPGDPDREVPVAETFHEQTDDELTEKEVKQMEADDQAIQIILMGLEDIYAAVDSCETAQEIWLHVQQMMKGSDIGIQDKKAKLNKHFQEKISSNLNFLNNLQPEWRRHVTIVHQTKDLHEVDYTQLYDFLKYNQAQGFTKINHHRLPTPQPKNNFIPQPLFNTNYMQQLMLNPKDITDPITAINMALILMAKAFKLNYSTTTREFHQTLVIGRLHSRIGNGNVVAARAEGNGNGNTGNQIRCYNCRGLGHFARNCTAKPQKRDAAFLQTQLLIAQKEEAGIQLHFDG</sequence>
<evidence type="ECO:0000313" key="4">
    <source>
        <dbReference type="Proteomes" id="UP001151760"/>
    </source>
</evidence>
<keyword evidence="4" id="KW-1185">Reference proteome</keyword>
<accession>A0ABQ5BVG9</accession>
<keyword evidence="1" id="KW-0862">Zinc</keyword>
<dbReference type="InterPro" id="IPR036875">
    <property type="entry name" value="Znf_CCHC_sf"/>
</dbReference>
<name>A0ABQ5BVG9_9ASTR</name>
<evidence type="ECO:0000313" key="3">
    <source>
        <dbReference type="EMBL" id="GJT16869.1"/>
    </source>
</evidence>
<keyword evidence="1" id="KW-0479">Metal-binding</keyword>
<dbReference type="Pfam" id="PF00098">
    <property type="entry name" value="zf-CCHC"/>
    <property type="match status" value="1"/>
</dbReference>
<dbReference type="PROSITE" id="PS50158">
    <property type="entry name" value="ZF_CCHC"/>
    <property type="match status" value="1"/>
</dbReference>